<reference evidence="4 5" key="1">
    <citation type="submission" date="2024-03" db="EMBL/GenBank/DDBJ databases">
        <title>Human intestinal bacterial collection.</title>
        <authorList>
            <person name="Pauvert C."/>
            <person name="Hitch T.C.A."/>
            <person name="Clavel T."/>
        </authorList>
    </citation>
    <scope>NUCLEOTIDE SEQUENCE [LARGE SCALE GENOMIC DNA]</scope>
    <source>
        <strain evidence="4 5">CLA-JM-H11</strain>
    </source>
</reference>
<dbReference type="Proteomes" id="UP001477672">
    <property type="component" value="Unassembled WGS sequence"/>
</dbReference>
<dbReference type="SUPFAM" id="SSF53850">
    <property type="entry name" value="Periplasmic binding protein-like II"/>
    <property type="match status" value="1"/>
</dbReference>
<dbReference type="PROSITE" id="PS51257">
    <property type="entry name" value="PROKAR_LIPOPROTEIN"/>
    <property type="match status" value="1"/>
</dbReference>
<dbReference type="EMBL" id="JBBMFA010000111">
    <property type="protein sequence ID" value="MEQ2521643.1"/>
    <property type="molecule type" value="Genomic_DNA"/>
</dbReference>
<gene>
    <name evidence="4" type="ORF">WMO24_14580</name>
</gene>
<dbReference type="InterPro" id="IPR042100">
    <property type="entry name" value="Bug_dom1"/>
</dbReference>
<dbReference type="RefSeq" id="WP_349217108.1">
    <property type="nucleotide sequence ID" value="NZ_JBBMFA010000111.1"/>
</dbReference>
<evidence type="ECO:0000256" key="2">
    <source>
        <dbReference type="SAM" id="MobiDB-lite"/>
    </source>
</evidence>
<protein>
    <submittedName>
        <fullName evidence="4">Tripartite tricarboxylate transporter substrate binding protein</fullName>
    </submittedName>
</protein>
<dbReference type="PANTHER" id="PTHR42928">
    <property type="entry name" value="TRICARBOXYLATE-BINDING PROTEIN"/>
    <property type="match status" value="1"/>
</dbReference>
<proteinExistence type="inferred from homology"/>
<dbReference type="Gene3D" id="3.40.190.150">
    <property type="entry name" value="Bordetella uptake gene, domain 1"/>
    <property type="match status" value="1"/>
</dbReference>
<keyword evidence="5" id="KW-1185">Reference proteome</keyword>
<feature type="region of interest" description="Disordered" evidence="2">
    <location>
        <begin position="28"/>
        <end position="47"/>
    </location>
</feature>
<comment type="caution">
    <text evidence="4">The sequence shown here is derived from an EMBL/GenBank/DDBJ whole genome shotgun (WGS) entry which is preliminary data.</text>
</comment>
<dbReference type="PANTHER" id="PTHR42928:SF5">
    <property type="entry name" value="BLR1237 PROTEIN"/>
    <property type="match status" value="1"/>
</dbReference>
<feature type="signal peptide" evidence="3">
    <location>
        <begin position="1"/>
        <end position="27"/>
    </location>
</feature>
<dbReference type="CDD" id="cd07012">
    <property type="entry name" value="PBP2_Bug_TTT"/>
    <property type="match status" value="1"/>
</dbReference>
<dbReference type="Gene3D" id="3.40.190.10">
    <property type="entry name" value="Periplasmic binding protein-like II"/>
    <property type="match status" value="1"/>
</dbReference>
<name>A0ABV1GIM8_9FIRM</name>
<dbReference type="Pfam" id="PF03401">
    <property type="entry name" value="TctC"/>
    <property type="match status" value="1"/>
</dbReference>
<organism evidence="4 5">
    <name type="scientific">Ruthenibacterium intestinale</name>
    <dbReference type="NCBI Taxonomy" id="3133163"/>
    <lineage>
        <taxon>Bacteria</taxon>
        <taxon>Bacillati</taxon>
        <taxon>Bacillota</taxon>
        <taxon>Clostridia</taxon>
        <taxon>Eubacteriales</taxon>
        <taxon>Oscillospiraceae</taxon>
        <taxon>Ruthenibacterium</taxon>
    </lineage>
</organism>
<evidence type="ECO:0000313" key="5">
    <source>
        <dbReference type="Proteomes" id="UP001477672"/>
    </source>
</evidence>
<evidence type="ECO:0000256" key="3">
    <source>
        <dbReference type="SAM" id="SignalP"/>
    </source>
</evidence>
<evidence type="ECO:0000256" key="1">
    <source>
        <dbReference type="ARBA" id="ARBA00006987"/>
    </source>
</evidence>
<comment type="similarity">
    <text evidence="1">Belongs to the UPF0065 (bug) family.</text>
</comment>
<sequence length="360" mass="37291">MKKFASVALALSLALALLGSCSSGSEATSSSAAASTAETSSTSAAATTETDWPEYDITMTVPWNPGGVTDLTVRAFSDELAKALGVNITIGNTAGAAGSVGTIAVQDGPKDGYNLLGAGLQAMVTYPCYGYTDVTYRDWTFYTMAYAPNVVVVPGNSPYNTIEDLIAAAKEETLTFGSAGTGSGGHTGCEILANGAGFEYNHVPYDSGSNCIVATISGEVDANCQLITEVVDYVKSGDLKCLAVLSDEDLVIGDITIPSILSAVPDMENVVPMGETIALCVPSGVDQAIIDKLDEVMPGVAESEAFQTFCADKGMVVTYNGSDTSQEYVGHLASLVDWTLYDGGTVTVSPEEFGIERVAE</sequence>
<accession>A0ABV1GIM8</accession>
<dbReference type="InterPro" id="IPR005064">
    <property type="entry name" value="BUG"/>
</dbReference>
<keyword evidence="3" id="KW-0732">Signal</keyword>
<feature type="chain" id="PRO_5045216893" evidence="3">
    <location>
        <begin position="28"/>
        <end position="360"/>
    </location>
</feature>
<evidence type="ECO:0000313" key="4">
    <source>
        <dbReference type="EMBL" id="MEQ2521643.1"/>
    </source>
</evidence>
<dbReference type="PIRSF" id="PIRSF017082">
    <property type="entry name" value="YflP"/>
    <property type="match status" value="1"/>
</dbReference>